<gene>
    <name evidence="1" type="ORF">CYLTODRAFT_424519</name>
</gene>
<protein>
    <submittedName>
        <fullName evidence="1">Uncharacterized protein</fullName>
    </submittedName>
</protein>
<name>A0A0D7B3U9_9AGAR</name>
<dbReference type="OrthoDB" id="3250313at2759"/>
<proteinExistence type="predicted"/>
<dbReference type="EMBL" id="KN880598">
    <property type="protein sequence ID" value="KIY65248.1"/>
    <property type="molecule type" value="Genomic_DNA"/>
</dbReference>
<keyword evidence="2" id="KW-1185">Reference proteome</keyword>
<sequence length="201" mass="23415">MMKHAVKVFDEEQWGPEWDGLVSHWVLLESEGNFKRNTAALPAAPLTKEEREAGTFRRPQTLERWIKDGRPPLVEVAPAEQGKPRKKGGRKDPTAKKPVVLPLLDEDIVLFVNLWESWWAYLQPGWRIDEGGKLSRKQPWQKDWGPLLTYGTNGWISIMCCLWWWRAALEKRASSTDGEQATWREAMLDVLWVIEGIRYHR</sequence>
<evidence type="ECO:0000313" key="2">
    <source>
        <dbReference type="Proteomes" id="UP000054007"/>
    </source>
</evidence>
<accession>A0A0D7B3U9</accession>
<dbReference type="AlphaFoldDB" id="A0A0D7B3U9"/>
<dbReference type="Proteomes" id="UP000054007">
    <property type="component" value="Unassembled WGS sequence"/>
</dbReference>
<evidence type="ECO:0000313" key="1">
    <source>
        <dbReference type="EMBL" id="KIY65248.1"/>
    </source>
</evidence>
<organism evidence="1 2">
    <name type="scientific">Cylindrobasidium torrendii FP15055 ss-10</name>
    <dbReference type="NCBI Taxonomy" id="1314674"/>
    <lineage>
        <taxon>Eukaryota</taxon>
        <taxon>Fungi</taxon>
        <taxon>Dikarya</taxon>
        <taxon>Basidiomycota</taxon>
        <taxon>Agaricomycotina</taxon>
        <taxon>Agaricomycetes</taxon>
        <taxon>Agaricomycetidae</taxon>
        <taxon>Agaricales</taxon>
        <taxon>Marasmiineae</taxon>
        <taxon>Physalacriaceae</taxon>
        <taxon>Cylindrobasidium</taxon>
    </lineage>
</organism>
<dbReference type="STRING" id="1314674.A0A0D7B3U9"/>
<reference evidence="1 2" key="1">
    <citation type="journal article" date="2015" name="Fungal Genet. Biol.">
        <title>Evolution of novel wood decay mechanisms in Agaricales revealed by the genome sequences of Fistulina hepatica and Cylindrobasidium torrendii.</title>
        <authorList>
            <person name="Floudas D."/>
            <person name="Held B.W."/>
            <person name="Riley R."/>
            <person name="Nagy L.G."/>
            <person name="Koehler G."/>
            <person name="Ransdell A.S."/>
            <person name="Younus H."/>
            <person name="Chow J."/>
            <person name="Chiniquy J."/>
            <person name="Lipzen A."/>
            <person name="Tritt A."/>
            <person name="Sun H."/>
            <person name="Haridas S."/>
            <person name="LaButti K."/>
            <person name="Ohm R.A."/>
            <person name="Kues U."/>
            <person name="Blanchette R.A."/>
            <person name="Grigoriev I.V."/>
            <person name="Minto R.E."/>
            <person name="Hibbett D.S."/>
        </authorList>
    </citation>
    <scope>NUCLEOTIDE SEQUENCE [LARGE SCALE GENOMIC DNA]</scope>
    <source>
        <strain evidence="1 2">FP15055 ss-10</strain>
    </source>
</reference>